<evidence type="ECO:0000313" key="3">
    <source>
        <dbReference type="EMBL" id="PZG07443.1"/>
    </source>
</evidence>
<dbReference type="OrthoDB" id="3381242at2"/>
<accession>A0A2W2D9A6</accession>
<dbReference type="InterPro" id="IPR011008">
    <property type="entry name" value="Dimeric_a/b-barrel"/>
</dbReference>
<dbReference type="SUPFAM" id="SSF54909">
    <property type="entry name" value="Dimeric alpha+beta barrel"/>
    <property type="match status" value="1"/>
</dbReference>
<dbReference type="AlphaFoldDB" id="A0A2W2D9A6"/>
<keyword evidence="4" id="KW-1185">Reference proteome</keyword>
<dbReference type="InterPro" id="IPR005545">
    <property type="entry name" value="YCII"/>
</dbReference>
<evidence type="ECO:0000313" key="4">
    <source>
        <dbReference type="Proteomes" id="UP000248924"/>
    </source>
</evidence>
<name>A0A2W2D9A6_9ACTN</name>
<dbReference type="EMBL" id="POTY01000320">
    <property type="protein sequence ID" value="PZG07443.1"/>
    <property type="molecule type" value="Genomic_DNA"/>
</dbReference>
<comment type="similarity">
    <text evidence="1">Belongs to the YciI family.</text>
</comment>
<sequence>MRFDQHTMVLLVRPGDAPELPRDAADLLEDAHLAHQAGLVEQGAVLAAGPFVDHDDEQIRGIAVLSVDPEMARELYHNDPAVRAGQLIAHVFSWMVPEGNVRFENVPVPRSMLEVAAGD</sequence>
<feature type="domain" description="YCII-related" evidence="2">
    <location>
        <begin position="23"/>
        <end position="87"/>
    </location>
</feature>
<comment type="caution">
    <text evidence="3">The sequence shown here is derived from an EMBL/GenBank/DDBJ whole genome shotgun (WGS) entry which is preliminary data.</text>
</comment>
<protein>
    <recommendedName>
        <fullName evidence="2">YCII-related domain-containing protein</fullName>
    </recommendedName>
</protein>
<organism evidence="3 4">
    <name type="scientific">Micromonospora craterilacus</name>
    <dbReference type="NCBI Taxonomy" id="1655439"/>
    <lineage>
        <taxon>Bacteria</taxon>
        <taxon>Bacillati</taxon>
        <taxon>Actinomycetota</taxon>
        <taxon>Actinomycetes</taxon>
        <taxon>Micromonosporales</taxon>
        <taxon>Micromonosporaceae</taxon>
        <taxon>Micromonospora</taxon>
    </lineage>
</organism>
<evidence type="ECO:0000256" key="1">
    <source>
        <dbReference type="ARBA" id="ARBA00007689"/>
    </source>
</evidence>
<gene>
    <name evidence="3" type="ORF">C1I95_31015</name>
</gene>
<dbReference type="Proteomes" id="UP000248924">
    <property type="component" value="Unassembled WGS sequence"/>
</dbReference>
<dbReference type="Pfam" id="PF03795">
    <property type="entry name" value="YCII"/>
    <property type="match status" value="1"/>
</dbReference>
<proteinExistence type="inferred from homology"/>
<dbReference type="RefSeq" id="WP_111219271.1">
    <property type="nucleotide sequence ID" value="NZ_POTY01000320.1"/>
</dbReference>
<evidence type="ECO:0000259" key="2">
    <source>
        <dbReference type="Pfam" id="PF03795"/>
    </source>
</evidence>
<dbReference type="Gene3D" id="3.30.70.1060">
    <property type="entry name" value="Dimeric alpha+beta barrel"/>
    <property type="match status" value="1"/>
</dbReference>
<reference evidence="3 4" key="1">
    <citation type="submission" date="2018-01" db="EMBL/GenBank/DDBJ databases">
        <title>Draft genome sequence of Jishengella sp. NA12.</title>
        <authorList>
            <person name="Sahin N."/>
            <person name="Ay H."/>
            <person name="Saygin H."/>
        </authorList>
    </citation>
    <scope>NUCLEOTIDE SEQUENCE [LARGE SCALE GENOMIC DNA]</scope>
    <source>
        <strain evidence="3 4">NA12</strain>
    </source>
</reference>